<dbReference type="Proteomes" id="UP001621813">
    <property type="component" value="Unassembled WGS sequence"/>
</dbReference>
<reference evidence="2 3" key="1">
    <citation type="journal article" date="2017" name="Infect. Genet. Evol.">
        <title>Comparative genome analysis of fish pathogen Flavobacterium columnare reveals extensive sequence diversity within the species.</title>
        <authorList>
            <person name="Kayansamruaj P."/>
            <person name="Dong H.T."/>
            <person name="Hirono I."/>
            <person name="Kondo H."/>
            <person name="Senapin S."/>
            <person name="Rodkhum C."/>
        </authorList>
    </citation>
    <scope>NUCLEOTIDE SEQUENCE [LARGE SCALE GENOMIC DNA]</scope>
    <source>
        <strain evidence="2 3">1215</strain>
    </source>
</reference>
<sequence>MFINYIKELSLKKILNSTLQSVKEPSLVKTIEKVGLLLDESYSFKKEELINSLINNGFKRDHIKVLVYKQKIGKNENLSYPTFSFKDINWKGEFSAPFVNEFIYTPFDLLINYYDVGKAPLLLVTHNSKAVLKVGFSSVDKRLNHLLINVNAENFKVFVQELFKYLKILKKI</sequence>
<evidence type="ECO:0000313" key="4">
    <source>
        <dbReference type="Proteomes" id="UP001621813"/>
    </source>
</evidence>
<accession>A0A246GIW9</accession>
<gene>
    <name evidence="2" type="ORF">BWK59_10065</name>
    <name evidence="1" type="ORF">V3Q77_11510</name>
</gene>
<dbReference type="Proteomes" id="UP000197768">
    <property type="component" value="Unassembled WGS sequence"/>
</dbReference>
<comment type="caution">
    <text evidence="2">The sequence shown here is derived from an EMBL/GenBank/DDBJ whole genome shotgun (WGS) entry which is preliminary data.</text>
</comment>
<dbReference type="AlphaFoldDB" id="A0A246GIW9"/>
<evidence type="ECO:0000313" key="3">
    <source>
        <dbReference type="Proteomes" id="UP000197768"/>
    </source>
</evidence>
<dbReference type="EMBL" id="MTCZ01000106">
    <property type="protein sequence ID" value="OWP83519.1"/>
    <property type="molecule type" value="Genomic_DNA"/>
</dbReference>
<proteinExistence type="predicted"/>
<dbReference type="OrthoDB" id="1430532at2"/>
<protein>
    <submittedName>
        <fullName evidence="2">Uncharacterized protein</fullName>
    </submittedName>
</protein>
<dbReference type="InterPro" id="IPR054207">
    <property type="entry name" value="DUF6913"/>
</dbReference>
<organism evidence="2 3">
    <name type="scientific">Flavobacterium davisii</name>
    <dbReference type="NCBI Taxonomy" id="2906077"/>
    <lineage>
        <taxon>Bacteria</taxon>
        <taxon>Pseudomonadati</taxon>
        <taxon>Bacteroidota</taxon>
        <taxon>Flavobacteriia</taxon>
        <taxon>Flavobacteriales</taxon>
        <taxon>Flavobacteriaceae</taxon>
        <taxon>Flavobacterium</taxon>
    </lineage>
</organism>
<dbReference type="Pfam" id="PF21857">
    <property type="entry name" value="DUF6913"/>
    <property type="match status" value="1"/>
</dbReference>
<dbReference type="RefSeq" id="WP_088393523.1">
    <property type="nucleotide sequence ID" value="NZ_CP097869.1"/>
</dbReference>
<evidence type="ECO:0000313" key="2">
    <source>
        <dbReference type="EMBL" id="OWP83519.1"/>
    </source>
</evidence>
<dbReference type="EMBL" id="JAZGZR010000031">
    <property type="protein sequence ID" value="MFK7050513.1"/>
    <property type="molecule type" value="Genomic_DNA"/>
</dbReference>
<name>A0A246GIW9_9FLAO</name>
<keyword evidence="4" id="KW-1185">Reference proteome</keyword>
<reference evidence="1 4" key="2">
    <citation type="submission" date="2024-02" db="EMBL/GenBank/DDBJ databases">
        <title>Comparative Genomic Analysis of Flavobacterium Species Causing Columnaris Disease of Freshwater Fish in Thailand: Insights into Virulence and Resistance Mechanisms.</title>
        <authorList>
            <person name="Nguyen D."/>
            <person name="Chokmangmeepisarn P."/>
            <person name="Khianchaikhan K."/>
            <person name="Morishita M."/>
            <person name="Bunnoy A."/>
            <person name="Rodkhum C."/>
        </authorList>
    </citation>
    <scope>NUCLEOTIDE SEQUENCE [LARGE SCALE GENOMIC DNA]</scope>
    <source>
        <strain evidence="1 4">KCRT2007</strain>
    </source>
</reference>
<evidence type="ECO:0000313" key="1">
    <source>
        <dbReference type="EMBL" id="MFK7050513.1"/>
    </source>
</evidence>